<dbReference type="InterPro" id="IPR021866">
    <property type="entry name" value="SpoIIAA-like"/>
</dbReference>
<dbReference type="Gene3D" id="3.40.50.10600">
    <property type="entry name" value="SpoIIaa-like domains"/>
    <property type="match status" value="1"/>
</dbReference>
<dbReference type="RefSeq" id="WP_189603627.1">
    <property type="nucleotide sequence ID" value="NZ_BMXB01000002.1"/>
</dbReference>
<evidence type="ECO:0000313" key="1">
    <source>
        <dbReference type="EMBL" id="GHA30679.1"/>
    </source>
</evidence>
<dbReference type="Proteomes" id="UP000610456">
    <property type="component" value="Unassembled WGS sequence"/>
</dbReference>
<dbReference type="Pfam" id="PF11964">
    <property type="entry name" value="SpoIIAA-like"/>
    <property type="match status" value="1"/>
</dbReference>
<dbReference type="SUPFAM" id="SSF52091">
    <property type="entry name" value="SpoIIaa-like"/>
    <property type="match status" value="1"/>
</dbReference>
<keyword evidence="2" id="KW-1185">Reference proteome</keyword>
<name>A0A918VW71_9FLAO</name>
<organism evidence="1 2">
    <name type="scientific">Salinimicrobium marinum</name>
    <dbReference type="NCBI Taxonomy" id="680283"/>
    <lineage>
        <taxon>Bacteria</taxon>
        <taxon>Pseudomonadati</taxon>
        <taxon>Bacteroidota</taxon>
        <taxon>Flavobacteriia</taxon>
        <taxon>Flavobacteriales</taxon>
        <taxon>Flavobacteriaceae</taxon>
        <taxon>Salinimicrobium</taxon>
    </lineage>
</organism>
<proteinExistence type="predicted"/>
<evidence type="ECO:0008006" key="3">
    <source>
        <dbReference type="Google" id="ProtNLM"/>
    </source>
</evidence>
<dbReference type="InterPro" id="IPR036513">
    <property type="entry name" value="STAS_dom_sf"/>
</dbReference>
<dbReference type="EMBL" id="BMXB01000002">
    <property type="protein sequence ID" value="GHA30679.1"/>
    <property type="molecule type" value="Genomic_DNA"/>
</dbReference>
<comment type="caution">
    <text evidence="1">The sequence shown here is derived from an EMBL/GenBank/DDBJ whole genome shotgun (WGS) entry which is preliminary data.</text>
</comment>
<evidence type="ECO:0000313" key="2">
    <source>
        <dbReference type="Proteomes" id="UP000610456"/>
    </source>
</evidence>
<dbReference type="AlphaFoldDB" id="A0A918VW71"/>
<reference evidence="1" key="2">
    <citation type="submission" date="2020-09" db="EMBL/GenBank/DDBJ databases">
        <authorList>
            <person name="Sun Q."/>
            <person name="Kim S."/>
        </authorList>
    </citation>
    <scope>NUCLEOTIDE SEQUENCE</scope>
    <source>
        <strain evidence="1">KCTC 12719</strain>
    </source>
</reference>
<accession>A0A918VW71</accession>
<dbReference type="InterPro" id="IPR038396">
    <property type="entry name" value="SpoIIAA-like_sf"/>
</dbReference>
<gene>
    <name evidence="1" type="ORF">GCM10007103_10240</name>
</gene>
<sequence length="118" mass="13908">MIQILEGTRPDVASTKAMGKLTKEDYDQLLPFLEQKLKDHKKIRWYFEMENFEGWEPKAAWEDAKFDIKNASNLEKVSMVGGKQWEEALTKLMKPFTTAEVKYFETAEKQEAIRWIES</sequence>
<protein>
    <recommendedName>
        <fullName evidence="3">SpoIIAA-like</fullName>
    </recommendedName>
</protein>
<reference evidence="1" key="1">
    <citation type="journal article" date="2014" name="Int. J. Syst. Evol. Microbiol.">
        <title>Complete genome sequence of Corynebacterium casei LMG S-19264T (=DSM 44701T), isolated from a smear-ripened cheese.</title>
        <authorList>
            <consortium name="US DOE Joint Genome Institute (JGI-PGF)"/>
            <person name="Walter F."/>
            <person name="Albersmeier A."/>
            <person name="Kalinowski J."/>
            <person name="Ruckert C."/>
        </authorList>
    </citation>
    <scope>NUCLEOTIDE SEQUENCE</scope>
    <source>
        <strain evidence="1">KCTC 12719</strain>
    </source>
</reference>